<dbReference type="Proteomes" id="UP000231276">
    <property type="component" value="Unassembled WGS sequence"/>
</dbReference>
<evidence type="ECO:0000313" key="1">
    <source>
        <dbReference type="EMBL" id="PIP86756.1"/>
    </source>
</evidence>
<proteinExistence type="predicted"/>
<accession>A0A2H0DX60</accession>
<protein>
    <submittedName>
        <fullName evidence="1">Uncharacterized protein</fullName>
    </submittedName>
</protein>
<reference evidence="1 2" key="1">
    <citation type="submission" date="2017-09" db="EMBL/GenBank/DDBJ databases">
        <title>Depth-based differentiation of microbial function through sediment-hosted aquifers and enrichment of novel symbionts in the deep terrestrial subsurface.</title>
        <authorList>
            <person name="Probst A.J."/>
            <person name="Ladd B."/>
            <person name="Jarett J.K."/>
            <person name="Geller-Mcgrath D.E."/>
            <person name="Sieber C.M."/>
            <person name="Emerson J.B."/>
            <person name="Anantharaman K."/>
            <person name="Thomas B.C."/>
            <person name="Malmstrom R."/>
            <person name="Stieglmeier M."/>
            <person name="Klingl A."/>
            <person name="Woyke T."/>
            <person name="Ryan C.M."/>
            <person name="Banfield J.F."/>
        </authorList>
    </citation>
    <scope>NUCLEOTIDE SEQUENCE [LARGE SCALE GENOMIC DNA]</scope>
    <source>
        <strain evidence="1">CG22_combo_CG10-13_8_21_14_all_43_18</strain>
    </source>
</reference>
<dbReference type="EMBL" id="PCTS01000006">
    <property type="protein sequence ID" value="PIP86756.1"/>
    <property type="molecule type" value="Genomic_DNA"/>
</dbReference>
<name>A0A2H0DX60_9BACT</name>
<gene>
    <name evidence="1" type="ORF">COW82_00475</name>
</gene>
<evidence type="ECO:0000313" key="2">
    <source>
        <dbReference type="Proteomes" id="UP000231276"/>
    </source>
</evidence>
<sequence>MTKASKEILGATVLVFIAALFYLSFSGLGDNKDESQFVEISEKKEEAETEIRTENLARVKQNVVTLDFPADLPIEGNVIAEESYRHIPQGAGRQSTLSYTSALSLEENFQNFKSFAEENAYQIINEEDEEGLKFFYGSNGENDLSVLIRETGGKVLINISYLNKSI</sequence>
<dbReference type="AlphaFoldDB" id="A0A2H0DX60"/>
<comment type="caution">
    <text evidence="1">The sequence shown here is derived from an EMBL/GenBank/DDBJ whole genome shotgun (WGS) entry which is preliminary data.</text>
</comment>
<organism evidence="1 2">
    <name type="scientific">Candidatus Campbellbacteria bacterium CG22_combo_CG10-13_8_21_14_all_43_18</name>
    <dbReference type="NCBI Taxonomy" id="1974530"/>
    <lineage>
        <taxon>Bacteria</taxon>
        <taxon>Candidatus Campbelliibacteriota</taxon>
    </lineage>
</organism>